<dbReference type="GeneID" id="91990161"/>
<evidence type="ECO:0000313" key="3">
    <source>
        <dbReference type="Proteomes" id="UP000054399"/>
    </source>
</evidence>
<gene>
    <name evidence="2" type="ORF">I308_103305</name>
</gene>
<dbReference type="RefSeq" id="XP_066614189.1">
    <property type="nucleotide sequence ID" value="XM_066757805.1"/>
</dbReference>
<name>A0ABR3BST4_9TREE</name>
<comment type="caution">
    <text evidence="2">The sequence shown here is derived from an EMBL/GenBank/DDBJ whole genome shotgun (WGS) entry which is preliminary data.</text>
</comment>
<sequence length="95" mass="10975">MTQRLRPVCHQKQDSKAERSEQWKIASIGQTHRIFEISSISEYIAWVLTGSLYINSNTYTNVLIYSTIMSFLVAGIAWPILLVGRIFDRGDQPQW</sequence>
<reference evidence="2" key="1">
    <citation type="submission" date="2015-01" db="EMBL/GenBank/DDBJ databases">
        <authorList>
            <consortium name="The Broad Institute Genomics Platform"/>
            <person name="Cuomo C."/>
            <person name="Litvintseva A."/>
            <person name="Chen Y."/>
            <person name="Heitman J."/>
            <person name="Sun S."/>
            <person name="Springer D."/>
            <person name="Dromer F."/>
            <person name="Young S."/>
            <person name="Zeng Q."/>
            <person name="Gargeya S."/>
            <person name="Abouelleil A."/>
            <person name="Alvarado L."/>
            <person name="Chapman S.B."/>
            <person name="Gainer-Dewar J."/>
            <person name="Goldberg J."/>
            <person name="Griggs A."/>
            <person name="Gujja S."/>
            <person name="Hansen M."/>
            <person name="Howarth C."/>
            <person name="Imamovic A."/>
            <person name="Larimer J."/>
            <person name="Murphy C."/>
            <person name="Naylor J."/>
            <person name="Pearson M."/>
            <person name="Priest M."/>
            <person name="Roberts A."/>
            <person name="Saif S."/>
            <person name="Shea T."/>
            <person name="Sykes S."/>
            <person name="Wortman J."/>
            <person name="Nusbaum C."/>
            <person name="Birren B."/>
        </authorList>
    </citation>
    <scope>NUCLEOTIDE SEQUENCE</scope>
    <source>
        <strain evidence="2">IND107</strain>
    </source>
</reference>
<dbReference type="Proteomes" id="UP000054399">
    <property type="component" value="Unassembled WGS sequence"/>
</dbReference>
<evidence type="ECO:0000313" key="2">
    <source>
        <dbReference type="EMBL" id="KAL0250002.1"/>
    </source>
</evidence>
<proteinExistence type="predicted"/>
<reference evidence="2" key="2">
    <citation type="submission" date="2024-01" db="EMBL/GenBank/DDBJ databases">
        <title>Comparative genomics of Cryptococcus and Kwoniella reveals pathogenesis evolution and contrasting modes of karyotype evolution via chromosome fusion or intercentromeric recombination.</title>
        <authorList>
            <person name="Coelho M.A."/>
            <person name="David-Palma M."/>
            <person name="Shea T."/>
            <person name="Bowers K."/>
            <person name="Mcginley-Smith S."/>
            <person name="Mohammad A.W."/>
            <person name="Gnirke A."/>
            <person name="Yurkov A.M."/>
            <person name="Nowrousian M."/>
            <person name="Sun S."/>
            <person name="Cuomo C.A."/>
            <person name="Heitman J."/>
        </authorList>
    </citation>
    <scope>NUCLEOTIDE SEQUENCE</scope>
    <source>
        <strain evidence="2">IND107</strain>
    </source>
</reference>
<protein>
    <submittedName>
        <fullName evidence="2">Uncharacterized protein</fullName>
    </submittedName>
</protein>
<keyword evidence="3" id="KW-1185">Reference proteome</keyword>
<evidence type="ECO:0000256" key="1">
    <source>
        <dbReference type="SAM" id="Phobius"/>
    </source>
</evidence>
<keyword evidence="1" id="KW-0472">Membrane</keyword>
<feature type="transmembrane region" description="Helical" evidence="1">
    <location>
        <begin position="62"/>
        <end position="83"/>
    </location>
</feature>
<dbReference type="EMBL" id="ATAM02000005">
    <property type="protein sequence ID" value="KAL0250002.1"/>
    <property type="molecule type" value="Genomic_DNA"/>
</dbReference>
<keyword evidence="1" id="KW-1133">Transmembrane helix</keyword>
<organism evidence="2 3">
    <name type="scientific">Cryptococcus tetragattii IND107</name>
    <dbReference type="NCBI Taxonomy" id="1296105"/>
    <lineage>
        <taxon>Eukaryota</taxon>
        <taxon>Fungi</taxon>
        <taxon>Dikarya</taxon>
        <taxon>Basidiomycota</taxon>
        <taxon>Agaricomycotina</taxon>
        <taxon>Tremellomycetes</taxon>
        <taxon>Tremellales</taxon>
        <taxon>Cryptococcaceae</taxon>
        <taxon>Cryptococcus</taxon>
        <taxon>Cryptococcus gattii species complex</taxon>
    </lineage>
</organism>
<accession>A0ABR3BST4</accession>
<keyword evidence="1" id="KW-0812">Transmembrane</keyword>